<keyword evidence="2" id="KW-1185">Reference proteome</keyword>
<dbReference type="EMBL" id="WJBU01000004">
    <property type="protein sequence ID" value="MRD46623.1"/>
    <property type="molecule type" value="Genomic_DNA"/>
</dbReference>
<dbReference type="RefSeq" id="WP_153583966.1">
    <property type="nucleotide sequence ID" value="NZ_WJBU01000004.1"/>
</dbReference>
<dbReference type="AlphaFoldDB" id="A0A844B0H8"/>
<name>A0A844B0H8_9BURK</name>
<organism evidence="1 2">
    <name type="scientific">Caenimonas koreensis DSM 17982</name>
    <dbReference type="NCBI Taxonomy" id="1121255"/>
    <lineage>
        <taxon>Bacteria</taxon>
        <taxon>Pseudomonadati</taxon>
        <taxon>Pseudomonadota</taxon>
        <taxon>Betaproteobacteria</taxon>
        <taxon>Burkholderiales</taxon>
        <taxon>Comamonadaceae</taxon>
        <taxon>Caenimonas</taxon>
    </lineage>
</organism>
<accession>A0A844B0H8</accession>
<evidence type="ECO:0000313" key="2">
    <source>
        <dbReference type="Proteomes" id="UP000487350"/>
    </source>
</evidence>
<gene>
    <name evidence="1" type="ORF">GHT07_05000</name>
</gene>
<dbReference type="Proteomes" id="UP000487350">
    <property type="component" value="Unassembled WGS sequence"/>
</dbReference>
<evidence type="ECO:0000313" key="1">
    <source>
        <dbReference type="EMBL" id="MRD46623.1"/>
    </source>
</evidence>
<proteinExistence type="predicted"/>
<comment type="caution">
    <text evidence="1">The sequence shown here is derived from an EMBL/GenBank/DDBJ whole genome shotgun (WGS) entry which is preliminary data.</text>
</comment>
<protein>
    <submittedName>
        <fullName evidence="1">Uncharacterized protein</fullName>
    </submittedName>
</protein>
<reference evidence="1 2" key="1">
    <citation type="submission" date="2019-11" db="EMBL/GenBank/DDBJ databases">
        <title>Caenimonas koreensis gen. nov., sp. nov., isolated from activated sludge.</title>
        <authorList>
            <person name="Seung H.R."/>
        </authorList>
    </citation>
    <scope>NUCLEOTIDE SEQUENCE [LARGE SCALE GENOMIC DNA]</scope>
    <source>
        <strain evidence="1 2">EMB320</strain>
    </source>
</reference>
<sequence>MIRLTVSVIGVEPTTGAEVVLAKMESRKYDPDHAERQVGSALEAALKAAKTETHAALRAWKPEVAISLIVEEELVRPALHLGDKTLALLSLAGASVDFDPYVD</sequence>